<accession>A0A0P0WUG8</accession>
<dbReference type="SMART" id="SM00397">
    <property type="entry name" value="t_SNARE"/>
    <property type="match status" value="1"/>
</dbReference>
<dbReference type="Gene3D" id="1.20.58.70">
    <property type="match status" value="1"/>
</dbReference>
<keyword evidence="4" id="KW-0472">Membrane</keyword>
<dbReference type="EMBL" id="AP014962">
    <property type="protein sequence ID" value="BAS96844.1"/>
    <property type="molecule type" value="Genomic_DNA"/>
</dbReference>
<dbReference type="AlphaFoldDB" id="A0A0P0WUG8"/>
<dbReference type="GO" id="GO:0016192">
    <property type="term" value="P:vesicle-mediated transport"/>
    <property type="evidence" value="ECO:0007669"/>
    <property type="project" value="InterPro"/>
</dbReference>
<feature type="transmembrane region" description="Helical" evidence="4">
    <location>
        <begin position="163"/>
        <end position="180"/>
    </location>
</feature>
<reference evidence="7" key="1">
    <citation type="journal article" date="2005" name="Nature">
        <title>The map-based sequence of the rice genome.</title>
        <authorList>
            <consortium name="International rice genome sequencing project (IRGSP)"/>
            <person name="Matsumoto T."/>
            <person name="Wu J."/>
            <person name="Kanamori H."/>
            <person name="Katayose Y."/>
            <person name="Fujisawa M."/>
            <person name="Namiki N."/>
            <person name="Mizuno H."/>
            <person name="Yamamoto K."/>
            <person name="Antonio B.A."/>
            <person name="Baba T."/>
            <person name="Sakata K."/>
            <person name="Nagamura Y."/>
            <person name="Aoki H."/>
            <person name="Arikawa K."/>
            <person name="Arita K."/>
            <person name="Bito T."/>
            <person name="Chiden Y."/>
            <person name="Fujitsuka N."/>
            <person name="Fukunaka R."/>
            <person name="Hamada M."/>
            <person name="Harada C."/>
            <person name="Hayashi A."/>
            <person name="Hijishita S."/>
            <person name="Honda M."/>
            <person name="Hosokawa S."/>
            <person name="Ichikawa Y."/>
            <person name="Idonuma A."/>
            <person name="Iijima M."/>
            <person name="Ikeda M."/>
            <person name="Ikeno M."/>
            <person name="Ito K."/>
            <person name="Ito S."/>
            <person name="Ito T."/>
            <person name="Ito Y."/>
            <person name="Ito Y."/>
            <person name="Iwabuchi A."/>
            <person name="Kamiya K."/>
            <person name="Karasawa W."/>
            <person name="Kurita K."/>
            <person name="Katagiri S."/>
            <person name="Kikuta A."/>
            <person name="Kobayashi H."/>
            <person name="Kobayashi N."/>
            <person name="Machita K."/>
            <person name="Maehara T."/>
            <person name="Masukawa M."/>
            <person name="Mizubayashi T."/>
            <person name="Mukai Y."/>
            <person name="Nagasaki H."/>
            <person name="Nagata Y."/>
            <person name="Naito S."/>
            <person name="Nakashima M."/>
            <person name="Nakama Y."/>
            <person name="Nakamichi Y."/>
            <person name="Nakamura M."/>
            <person name="Meguro A."/>
            <person name="Negishi M."/>
            <person name="Ohta I."/>
            <person name="Ohta T."/>
            <person name="Okamoto M."/>
            <person name="Ono N."/>
            <person name="Saji S."/>
            <person name="Sakaguchi M."/>
            <person name="Sakai K."/>
            <person name="Shibata M."/>
            <person name="Shimokawa T."/>
            <person name="Song J."/>
            <person name="Takazaki Y."/>
            <person name="Terasawa K."/>
            <person name="Tsugane M."/>
            <person name="Tsuji K."/>
            <person name="Ueda S."/>
            <person name="Waki K."/>
            <person name="Yamagata H."/>
            <person name="Yamamoto M."/>
            <person name="Yamamoto S."/>
            <person name="Yamane H."/>
            <person name="Yoshiki S."/>
            <person name="Yoshihara R."/>
            <person name="Yukawa K."/>
            <person name="Zhong H."/>
            <person name="Yano M."/>
            <person name="Yuan Q."/>
            <person name="Ouyang S."/>
            <person name="Liu J."/>
            <person name="Jones K.M."/>
            <person name="Gansberger K."/>
            <person name="Moffat K."/>
            <person name="Hill J."/>
            <person name="Bera J."/>
            <person name="Fadrosh D."/>
            <person name="Jin S."/>
            <person name="Johri S."/>
            <person name="Kim M."/>
            <person name="Overton L."/>
            <person name="Reardon M."/>
            <person name="Tsitrin T."/>
            <person name="Vuong H."/>
            <person name="Weaver B."/>
            <person name="Ciecko A."/>
            <person name="Tallon L."/>
            <person name="Jackson J."/>
            <person name="Pai G."/>
            <person name="Aken S.V."/>
            <person name="Utterback T."/>
            <person name="Reidmuller S."/>
            <person name="Feldblyum T."/>
            <person name="Hsiao J."/>
            <person name="Zismann V."/>
            <person name="Iobst S."/>
            <person name="de Vazeille A.R."/>
            <person name="Buell C.R."/>
            <person name="Ying K."/>
            <person name="Li Y."/>
            <person name="Lu T."/>
            <person name="Huang Y."/>
            <person name="Zhao Q."/>
            <person name="Feng Q."/>
            <person name="Zhang L."/>
            <person name="Zhu J."/>
            <person name="Weng Q."/>
            <person name="Mu J."/>
            <person name="Lu Y."/>
            <person name="Fan D."/>
            <person name="Liu Y."/>
            <person name="Guan J."/>
            <person name="Zhang Y."/>
            <person name="Yu S."/>
            <person name="Liu X."/>
            <person name="Zhang Y."/>
            <person name="Hong G."/>
            <person name="Han B."/>
            <person name="Choisne N."/>
            <person name="Demange N."/>
            <person name="Orjeda G."/>
            <person name="Samain S."/>
            <person name="Cattolico L."/>
            <person name="Pelletier E."/>
            <person name="Couloux A."/>
            <person name="Segurens B."/>
            <person name="Wincker P."/>
            <person name="D'Hont A."/>
            <person name="Scarpelli C."/>
            <person name="Weissenbach J."/>
            <person name="Salanoubat M."/>
            <person name="Quetier F."/>
            <person name="Yu Y."/>
            <person name="Kim H.R."/>
            <person name="Rambo T."/>
            <person name="Currie J."/>
            <person name="Collura K."/>
            <person name="Luo M."/>
            <person name="Yang T."/>
            <person name="Ammiraju J.S.S."/>
            <person name="Engler F."/>
            <person name="Soderlund C."/>
            <person name="Wing R.A."/>
            <person name="Palmer L.E."/>
            <person name="de la Bastide M."/>
            <person name="Spiegel L."/>
            <person name="Nascimento L."/>
            <person name="Zutavern T."/>
            <person name="O'Shaughnessy A."/>
            <person name="Dike S."/>
            <person name="Dedhia N."/>
            <person name="Preston R."/>
            <person name="Balija V."/>
            <person name="McCombie W.R."/>
            <person name="Chow T."/>
            <person name="Chen H."/>
            <person name="Chung M."/>
            <person name="Chen C."/>
            <person name="Shaw J."/>
            <person name="Wu H."/>
            <person name="Hsiao K."/>
            <person name="Chao Y."/>
            <person name="Chu M."/>
            <person name="Cheng C."/>
            <person name="Hour A."/>
            <person name="Lee P."/>
            <person name="Lin S."/>
            <person name="Lin Y."/>
            <person name="Liou J."/>
            <person name="Liu S."/>
            <person name="Hsing Y."/>
            <person name="Raghuvanshi S."/>
            <person name="Mohanty A."/>
            <person name="Bharti A.K."/>
            <person name="Gaur A."/>
            <person name="Gupta V."/>
            <person name="Kumar D."/>
            <person name="Ravi V."/>
            <person name="Vij S."/>
            <person name="Kapur A."/>
            <person name="Khurana P."/>
            <person name="Khurana P."/>
            <person name="Khurana J.P."/>
            <person name="Tyagi A.K."/>
            <person name="Gaikwad K."/>
            <person name="Singh A."/>
            <person name="Dalal V."/>
            <person name="Srivastava S."/>
            <person name="Dixit A."/>
            <person name="Pal A.K."/>
            <person name="Ghazi I.A."/>
            <person name="Yadav M."/>
            <person name="Pandit A."/>
            <person name="Bhargava A."/>
            <person name="Sureshbabu K."/>
            <person name="Batra K."/>
            <person name="Sharma T.R."/>
            <person name="Mohapatra T."/>
            <person name="Singh N.K."/>
            <person name="Messing J."/>
            <person name="Nelson A.B."/>
            <person name="Fuks G."/>
            <person name="Kavchok S."/>
            <person name="Keizer G."/>
            <person name="Linton E."/>
            <person name="Llaca V."/>
            <person name="Song R."/>
            <person name="Tanyolac B."/>
            <person name="Young S."/>
            <person name="Ho-Il K."/>
            <person name="Hahn J.H."/>
            <person name="Sangsakoo G."/>
            <person name="Vanavichit A."/>
            <person name="de Mattos Luiz.A.T."/>
            <person name="Zimmer P.D."/>
            <person name="Malone G."/>
            <person name="Dellagostin O."/>
            <person name="de Oliveira A.C."/>
            <person name="Bevan M."/>
            <person name="Bancroft I."/>
            <person name="Minx P."/>
            <person name="Cordum H."/>
            <person name="Wilson R."/>
            <person name="Cheng Z."/>
            <person name="Jin W."/>
            <person name="Jiang J."/>
            <person name="Leong S.A."/>
            <person name="Iwama H."/>
            <person name="Gojobori T."/>
            <person name="Itoh T."/>
            <person name="Niimura Y."/>
            <person name="Fujii Y."/>
            <person name="Habara T."/>
            <person name="Sakai H."/>
            <person name="Sato Y."/>
            <person name="Wilson G."/>
            <person name="Kumar K."/>
            <person name="McCouch S."/>
            <person name="Juretic N."/>
            <person name="Hoen D."/>
            <person name="Wright S."/>
            <person name="Bruskiewich R."/>
            <person name="Bureau T."/>
            <person name="Miyao A."/>
            <person name="Hirochika H."/>
            <person name="Nishikawa T."/>
            <person name="Kadowaki K."/>
            <person name="Sugiura M."/>
            <person name="Burr B."/>
            <person name="Sasaki T."/>
        </authorList>
    </citation>
    <scope>NUCLEOTIDE SEQUENCE [LARGE SCALE GENOMIC DNA]</scope>
    <source>
        <strain evidence="7">cv. Nipponbare</strain>
    </source>
</reference>
<dbReference type="FunFam" id="1.20.5.110:FF:000287">
    <property type="entry name" value="Os06g0223000 protein"/>
    <property type="match status" value="1"/>
</dbReference>
<protein>
    <submittedName>
        <fullName evidence="6">Os06g0223000 protein</fullName>
    </submittedName>
</protein>
<evidence type="ECO:0000256" key="3">
    <source>
        <dbReference type="SAM" id="MobiDB-lite"/>
    </source>
</evidence>
<evidence type="ECO:0000259" key="5">
    <source>
        <dbReference type="PROSITE" id="PS50192"/>
    </source>
</evidence>
<dbReference type="SUPFAM" id="SSF47661">
    <property type="entry name" value="t-snare proteins"/>
    <property type="match status" value="1"/>
</dbReference>
<comment type="similarity">
    <text evidence="1">Belongs to the syntaxin family.</text>
</comment>
<dbReference type="InterPro" id="IPR000727">
    <property type="entry name" value="T_SNARE_dom"/>
</dbReference>
<dbReference type="InterPro" id="IPR010989">
    <property type="entry name" value="SNARE"/>
</dbReference>
<dbReference type="PANTHER" id="PTHR19957:SF398">
    <property type="entry name" value="SYNTAXIN-23"/>
    <property type="match status" value="1"/>
</dbReference>
<evidence type="ECO:0000256" key="2">
    <source>
        <dbReference type="ARBA" id="ARBA00022927"/>
    </source>
</evidence>
<keyword evidence="4" id="KW-1133">Transmembrane helix</keyword>
<dbReference type="InParanoid" id="A0A0P0WUG8"/>
<gene>
    <name evidence="6" type="ordered locus">Os06g0223000</name>
    <name evidence="6" type="ORF">OSNPB_060223000</name>
</gene>
<evidence type="ECO:0000256" key="4">
    <source>
        <dbReference type="SAM" id="Phobius"/>
    </source>
</evidence>
<reference evidence="6 7" key="3">
    <citation type="journal article" date="2013" name="Rice">
        <title>Improvement of the Oryza sativa Nipponbare reference genome using next generation sequence and optical map data.</title>
        <authorList>
            <person name="Kawahara Y."/>
            <person name="de la Bastide M."/>
            <person name="Hamilton J.P."/>
            <person name="Kanamori H."/>
            <person name="McCombie W.R."/>
            <person name="Ouyang S."/>
            <person name="Schwartz D.C."/>
            <person name="Tanaka T."/>
            <person name="Wu J."/>
            <person name="Zhou S."/>
            <person name="Childs K.L."/>
            <person name="Davidson R.M."/>
            <person name="Lin H."/>
            <person name="Quesada-Ocampo L."/>
            <person name="Vaillancourt B."/>
            <person name="Sakai H."/>
            <person name="Lee S.S."/>
            <person name="Kim J."/>
            <person name="Numa H."/>
            <person name="Itoh T."/>
            <person name="Buell C.R."/>
            <person name="Matsumoto T."/>
        </authorList>
    </citation>
    <scope>NUCLEOTIDE SEQUENCE [LARGE SCALE GENOMIC DNA]</scope>
    <source>
        <strain evidence="7">cv. Nipponbare</strain>
    </source>
</reference>
<dbReference type="STRING" id="39947.A0A0P0WUG8"/>
<keyword evidence="2" id="KW-0813">Transport</keyword>
<proteinExistence type="inferred from homology"/>
<keyword evidence="7" id="KW-1185">Reference proteome</keyword>
<evidence type="ECO:0000256" key="1">
    <source>
        <dbReference type="ARBA" id="ARBA00009063"/>
    </source>
</evidence>
<evidence type="ECO:0000313" key="6">
    <source>
        <dbReference type="EMBL" id="BAS96844.1"/>
    </source>
</evidence>
<dbReference type="PANTHER" id="PTHR19957">
    <property type="entry name" value="SYNTAXIN"/>
    <property type="match status" value="1"/>
</dbReference>
<dbReference type="PROSITE" id="PS50192">
    <property type="entry name" value="T_SNARE"/>
    <property type="match status" value="1"/>
</dbReference>
<dbReference type="CDD" id="cd15840">
    <property type="entry name" value="SNARE_Qa"/>
    <property type="match status" value="1"/>
</dbReference>
<feature type="region of interest" description="Disordered" evidence="3">
    <location>
        <begin position="22"/>
        <end position="50"/>
    </location>
</feature>
<organism evidence="6 7">
    <name type="scientific">Oryza sativa subsp. japonica</name>
    <name type="common">Rice</name>
    <dbReference type="NCBI Taxonomy" id="39947"/>
    <lineage>
        <taxon>Eukaryota</taxon>
        <taxon>Viridiplantae</taxon>
        <taxon>Streptophyta</taxon>
        <taxon>Embryophyta</taxon>
        <taxon>Tracheophyta</taxon>
        <taxon>Spermatophyta</taxon>
        <taxon>Magnoliopsida</taxon>
        <taxon>Liliopsida</taxon>
        <taxon>Poales</taxon>
        <taxon>Poaceae</taxon>
        <taxon>BOP clade</taxon>
        <taxon>Oryzoideae</taxon>
        <taxon>Oryzeae</taxon>
        <taxon>Oryzinae</taxon>
        <taxon>Oryza</taxon>
        <taxon>Oryza sativa</taxon>
    </lineage>
</organism>
<dbReference type="GO" id="GO:0015031">
    <property type="term" value="P:protein transport"/>
    <property type="evidence" value="ECO:0007669"/>
    <property type="project" value="UniProtKB-KW"/>
</dbReference>
<reference evidence="6 7" key="2">
    <citation type="journal article" date="2013" name="Plant Cell Physiol.">
        <title>Rice Annotation Project Database (RAP-DB): an integrative and interactive database for rice genomics.</title>
        <authorList>
            <person name="Sakai H."/>
            <person name="Lee S.S."/>
            <person name="Tanaka T."/>
            <person name="Numa H."/>
            <person name="Kim J."/>
            <person name="Kawahara Y."/>
            <person name="Wakimoto H."/>
            <person name="Yang C.C."/>
            <person name="Iwamoto M."/>
            <person name="Abe T."/>
            <person name="Yamada Y."/>
            <person name="Muto A."/>
            <person name="Inokuchi H."/>
            <person name="Ikemura T."/>
            <person name="Matsumoto T."/>
            <person name="Sasaki T."/>
            <person name="Itoh T."/>
        </authorList>
    </citation>
    <scope>NUCLEOTIDE SEQUENCE [LARGE SCALE GENOMIC DNA]</scope>
    <source>
        <strain evidence="7">cv. Nipponbare</strain>
    </source>
</reference>
<feature type="domain" description="T-SNARE coiled-coil homology" evidence="5">
    <location>
        <begin position="76"/>
        <end position="138"/>
    </location>
</feature>
<dbReference type="InterPro" id="IPR045242">
    <property type="entry name" value="Syntaxin"/>
</dbReference>
<dbReference type="FunCoup" id="A0A0P0WUG8">
    <property type="interactions" value="1"/>
</dbReference>
<evidence type="ECO:0000313" key="7">
    <source>
        <dbReference type="Proteomes" id="UP000059680"/>
    </source>
</evidence>
<keyword evidence="4" id="KW-0812">Transmembrane</keyword>
<sequence>MDFEAAVNEYQKIERRIAAVERQETAAAARRSPPPPTPGFNHINNNGDHTFPEQKQTQLAVLRDINLLDSEIELHEAIIAEREQGILEVQQEIADIHEIFRDLAVLVHDQGECIEIVTANIEMTEAATSQAEVQISKAAGIRGEKEELLTGAGTEDNSPSKCLLLAVLGLFLFIVGLVLIS</sequence>
<dbReference type="GO" id="GO:0016020">
    <property type="term" value="C:membrane"/>
    <property type="evidence" value="ECO:0007669"/>
    <property type="project" value="InterPro"/>
</dbReference>
<name>A0A0P0WUG8_ORYSJ</name>
<dbReference type="Proteomes" id="UP000059680">
    <property type="component" value="Chromosome 6"/>
</dbReference>
<dbReference type="SMR" id="A0A0P0WUG8"/>
<dbReference type="PaxDb" id="39947-A0A0P0WUG8"/>
<keyword evidence="2" id="KW-0653">Protein transport</keyword>